<organism evidence="6 7">
    <name type="scientific">Candidatus Wildermuthbacteria bacterium RIFCSPHIGHO2_02_FULL_47_17</name>
    <dbReference type="NCBI Taxonomy" id="1802452"/>
    <lineage>
        <taxon>Bacteria</taxon>
        <taxon>Candidatus Wildermuthiibacteriota</taxon>
    </lineage>
</organism>
<evidence type="ECO:0000313" key="6">
    <source>
        <dbReference type="EMBL" id="OHA67752.1"/>
    </source>
</evidence>
<dbReference type="InterPro" id="IPR011050">
    <property type="entry name" value="Pectin_lyase_fold/virulence"/>
</dbReference>
<dbReference type="InterPro" id="IPR051202">
    <property type="entry name" value="Peptidase_C40"/>
</dbReference>
<dbReference type="Gene3D" id="3.90.1720.10">
    <property type="entry name" value="endopeptidase domain like (from Nostoc punctiforme)"/>
    <property type="match status" value="1"/>
</dbReference>
<keyword evidence="2" id="KW-0645">Protease</keyword>
<dbReference type="EMBL" id="MHTX01000034">
    <property type="protein sequence ID" value="OHA67752.1"/>
    <property type="molecule type" value="Genomic_DNA"/>
</dbReference>
<dbReference type="GO" id="GO:0006508">
    <property type="term" value="P:proteolysis"/>
    <property type="evidence" value="ECO:0007669"/>
    <property type="project" value="UniProtKB-KW"/>
</dbReference>
<dbReference type="Pfam" id="PF00877">
    <property type="entry name" value="NLPC_P60"/>
    <property type="match status" value="1"/>
</dbReference>
<dbReference type="InterPro" id="IPR013783">
    <property type="entry name" value="Ig-like_fold"/>
</dbReference>
<evidence type="ECO:0000259" key="5">
    <source>
        <dbReference type="PROSITE" id="PS51935"/>
    </source>
</evidence>
<evidence type="ECO:0000256" key="3">
    <source>
        <dbReference type="ARBA" id="ARBA00022801"/>
    </source>
</evidence>
<name>A0A1G2R678_9BACT</name>
<dbReference type="NCBIfam" id="TIGR03804">
    <property type="entry name" value="para_beta_helix"/>
    <property type="match status" value="3"/>
</dbReference>
<dbReference type="GO" id="GO:0008234">
    <property type="term" value="F:cysteine-type peptidase activity"/>
    <property type="evidence" value="ECO:0007669"/>
    <property type="project" value="UniProtKB-KW"/>
</dbReference>
<dbReference type="InterPro" id="IPR038765">
    <property type="entry name" value="Papain-like_cys_pep_sf"/>
</dbReference>
<dbReference type="InterPro" id="IPR007742">
    <property type="entry name" value="NosD_dom"/>
</dbReference>
<dbReference type="InterPro" id="IPR006626">
    <property type="entry name" value="PbH1"/>
</dbReference>
<dbReference type="PANTHER" id="PTHR47053:SF1">
    <property type="entry name" value="MUREIN DD-ENDOPEPTIDASE MEPH-RELATED"/>
    <property type="match status" value="1"/>
</dbReference>
<comment type="similarity">
    <text evidence="1">Belongs to the peptidase C40 family.</text>
</comment>
<proteinExistence type="inferred from homology"/>
<dbReference type="PANTHER" id="PTHR47053">
    <property type="entry name" value="MUREIN DD-ENDOPEPTIDASE MEPH-RELATED"/>
    <property type="match status" value="1"/>
</dbReference>
<dbReference type="Pfam" id="PF05048">
    <property type="entry name" value="NosD"/>
    <property type="match status" value="2"/>
</dbReference>
<gene>
    <name evidence="6" type="ORF">A3D59_03325</name>
</gene>
<dbReference type="InterPro" id="IPR012334">
    <property type="entry name" value="Pectin_lyas_fold"/>
</dbReference>
<accession>A0A1G2R678</accession>
<dbReference type="InterPro" id="IPR022441">
    <property type="entry name" value="Para_beta_helix_rpt-2"/>
</dbReference>
<dbReference type="InterPro" id="IPR000064">
    <property type="entry name" value="NLP_P60_dom"/>
</dbReference>
<dbReference type="PROSITE" id="PS51935">
    <property type="entry name" value="NLPC_P60"/>
    <property type="match status" value="1"/>
</dbReference>
<evidence type="ECO:0000256" key="2">
    <source>
        <dbReference type="ARBA" id="ARBA00022670"/>
    </source>
</evidence>
<feature type="domain" description="NlpC/P60" evidence="5">
    <location>
        <begin position="601"/>
        <end position="767"/>
    </location>
</feature>
<dbReference type="Gene3D" id="2.60.40.10">
    <property type="entry name" value="Immunoglobulins"/>
    <property type="match status" value="1"/>
</dbReference>
<dbReference type="SUPFAM" id="SSF51126">
    <property type="entry name" value="Pectin lyase-like"/>
    <property type="match status" value="2"/>
</dbReference>
<evidence type="ECO:0000256" key="4">
    <source>
        <dbReference type="ARBA" id="ARBA00022807"/>
    </source>
</evidence>
<comment type="caution">
    <text evidence="6">The sequence shown here is derived from an EMBL/GenBank/DDBJ whole genome shotgun (WGS) entry which is preliminary data.</text>
</comment>
<reference evidence="6 7" key="1">
    <citation type="journal article" date="2016" name="Nat. Commun.">
        <title>Thousands of microbial genomes shed light on interconnected biogeochemical processes in an aquifer system.</title>
        <authorList>
            <person name="Anantharaman K."/>
            <person name="Brown C.T."/>
            <person name="Hug L.A."/>
            <person name="Sharon I."/>
            <person name="Castelle C.J."/>
            <person name="Probst A.J."/>
            <person name="Thomas B.C."/>
            <person name="Singh A."/>
            <person name="Wilkins M.J."/>
            <person name="Karaoz U."/>
            <person name="Brodie E.L."/>
            <person name="Williams K.H."/>
            <person name="Hubbard S.S."/>
            <person name="Banfield J.F."/>
        </authorList>
    </citation>
    <scope>NUCLEOTIDE SEQUENCE [LARGE SCALE GENOMIC DNA]</scope>
</reference>
<keyword evidence="4" id="KW-0788">Thiol protease</keyword>
<evidence type="ECO:0000256" key="1">
    <source>
        <dbReference type="ARBA" id="ARBA00007074"/>
    </source>
</evidence>
<dbReference type="Proteomes" id="UP000179258">
    <property type="component" value="Unassembled WGS sequence"/>
</dbReference>
<dbReference type="SUPFAM" id="SSF54001">
    <property type="entry name" value="Cysteine proteinases"/>
    <property type="match status" value="1"/>
</dbReference>
<sequence length="1343" mass="148421">MPKTISLITEASSVASSAELTILGLEPNAVYYKYEDSYKNEIVVLAAENGNHSWTQDTTQAHHIWFQPSSGTIFLPANCSTYGIWDAMTKTCTLNRDITQSAEITENNFTLDCNNRTITGVHMGYGIYINRKDGTVVKNCTVKNFSTGIYLLFSASNAIFSNIIEGNDGIGVLSSNMSLHNTINANVFTDNFMGMQLSDSGSNLVTDNIFMANHYGLMLSSPNNILRNNTLNNNEFNFGAYSPNDVDTNNTINGKPIYFLLNLYNQVISPATGYADAGYIGVADSSNVTVENFVIEHNLQGIALVNSTNSVIKDIRASSNSEGISLWGSIENDVVHNILTNNGFMGVRLQNASNENDLRGNIISGSDRGVFIAFSDHNILADNTITQITGYLPAGLYLWNANQNKTFHNNLIDNVRQIYIQDAFGNLFDSNLPDGGNYWSDYDTPAEGCTDTNNDKMCDVPYTFTGGQDWYPWTERDGWKIQANQPPTLSSLDQHKSDGLTTIIEGQTTTEPTIVFKATLNDPDNDQVKLQIELKEFNQPFDETSLIESDFVPSGQQATVTRYGLVDGEYHWRARVADARGAVSDWQEFGVVGNVDFEVSLSLSTKAAWLSKELVNAAYLYGGKGWDYNLSQFVASNTVKTGYTFWNQEIGSLDFDAGVDCSGLIMWAYDRSFDPNKPRFENFVKAEGADEQYRYNTTSITEPELQPGDVMFFDFDDNNFIDHVVMYVGESGGFDVINAARPSIGIIPDSKDRLKNTDGFVAFKRVISALPPSVLVSAGSPVDLTVTDPDGFTITSDIIIPSDLEFLRQIPGELYYSEMEQGTGGRPIDQVYSYTKKTGDYLINVIPESDALPTDTFSLSFTTDFATTTILAEDVPVSEIPTEPYIIRSSEEGEIEKIIPAKIKIEPETLNISSKGVFTAFIQIEKGFGASIYDINPETITISKAKAVKTTIDEENGTLIAKFNRQDLVGVATGDEVKLLLRGELFDGTVFEGSDTLKVTNPKAINTASLFNLPATVYSMIKQAFSAVWNFLVDKLSLSTNQVDEDTTPSIQPSATTLTLPPITLGLKTYRNTEWGFEFRYPEQWTLHTNTFNSPFSEFNLIGTAPEEKEPNTTMPSLLVNIVTPDFADRAASGFKNLNADTTAITVGGAPGLRYEYSFANVPQIDIELPFGQYRIFLGARKEHEGVFNQIVSNFEFFGKAAWLPTFYIRAIDVALAMIVSSQGPVDLIVTDPDGFTITPDTIVPSDLEYLREIPGILYYSEMEKGLDGNPIDRVYSPLVKTGDYTIKVIPGENFSSGSKYWLNFSFGKHLLILSDGAPVSQISSQVYRVHVKEDYSIELLSN</sequence>
<keyword evidence="3" id="KW-0378">Hydrolase</keyword>
<protein>
    <recommendedName>
        <fullName evidence="5">NlpC/P60 domain-containing protein</fullName>
    </recommendedName>
</protein>
<dbReference type="SMART" id="SM00710">
    <property type="entry name" value="PbH1"/>
    <property type="match status" value="11"/>
</dbReference>
<evidence type="ECO:0000313" key="7">
    <source>
        <dbReference type="Proteomes" id="UP000179258"/>
    </source>
</evidence>
<dbReference type="Gene3D" id="2.160.20.10">
    <property type="entry name" value="Single-stranded right-handed beta-helix, Pectin lyase-like"/>
    <property type="match status" value="2"/>
</dbReference>